<proteinExistence type="predicted"/>
<keyword evidence="2" id="KW-0812">Transmembrane</keyword>
<evidence type="ECO:0000256" key="2">
    <source>
        <dbReference type="ARBA" id="ARBA00022692"/>
    </source>
</evidence>
<evidence type="ECO:0000256" key="1">
    <source>
        <dbReference type="ARBA" id="ARBA00004370"/>
    </source>
</evidence>
<evidence type="ECO:0000256" key="3">
    <source>
        <dbReference type="ARBA" id="ARBA00022989"/>
    </source>
</evidence>
<keyword evidence="4" id="KW-0472">Membrane</keyword>
<dbReference type="Pfam" id="PF00083">
    <property type="entry name" value="Sugar_tr"/>
    <property type="match status" value="1"/>
</dbReference>
<accession>A0ABQ9EHJ7</accession>
<keyword evidence="3" id="KW-1133">Transmembrane helix</keyword>
<dbReference type="Proteomes" id="UP001217089">
    <property type="component" value="Unassembled WGS sequence"/>
</dbReference>
<organism evidence="5 6">
    <name type="scientific">Tegillarca granosa</name>
    <name type="common">Malaysian cockle</name>
    <name type="synonym">Anadara granosa</name>
    <dbReference type="NCBI Taxonomy" id="220873"/>
    <lineage>
        <taxon>Eukaryota</taxon>
        <taxon>Metazoa</taxon>
        <taxon>Spiralia</taxon>
        <taxon>Lophotrochozoa</taxon>
        <taxon>Mollusca</taxon>
        <taxon>Bivalvia</taxon>
        <taxon>Autobranchia</taxon>
        <taxon>Pteriomorphia</taxon>
        <taxon>Arcoida</taxon>
        <taxon>Arcoidea</taxon>
        <taxon>Arcidae</taxon>
        <taxon>Tegillarca</taxon>
    </lineage>
</organism>
<sequence>MKNHLNNLLDESPRWLLAKGRNKEAHDIIKKIAKMNNVTLSEDEVQSVYDPIDPNESVSMCTSCQHVLKSGRVLSWVAIVYFNMLSIQND</sequence>
<protein>
    <submittedName>
        <fullName evidence="5">Uncharacterized protein</fullName>
    </submittedName>
</protein>
<dbReference type="EMBL" id="JARBDR010000917">
    <property type="protein sequence ID" value="KAJ8303392.1"/>
    <property type="molecule type" value="Genomic_DNA"/>
</dbReference>
<dbReference type="Gene3D" id="1.10.286.90">
    <property type="entry name" value="MFS transporter, transmembrane helix TM10b"/>
    <property type="match status" value="1"/>
</dbReference>
<comment type="caution">
    <text evidence="5">The sequence shown here is derived from an EMBL/GenBank/DDBJ whole genome shotgun (WGS) entry which is preliminary data.</text>
</comment>
<evidence type="ECO:0000313" key="5">
    <source>
        <dbReference type="EMBL" id="KAJ8303392.1"/>
    </source>
</evidence>
<name>A0ABQ9EHJ7_TEGGR</name>
<dbReference type="InterPro" id="IPR005828">
    <property type="entry name" value="MFS_sugar_transport-like"/>
</dbReference>
<comment type="subcellular location">
    <subcellularLocation>
        <location evidence="1">Membrane</location>
    </subcellularLocation>
</comment>
<evidence type="ECO:0000256" key="4">
    <source>
        <dbReference type="ARBA" id="ARBA00023136"/>
    </source>
</evidence>
<keyword evidence="6" id="KW-1185">Reference proteome</keyword>
<evidence type="ECO:0000313" key="6">
    <source>
        <dbReference type="Proteomes" id="UP001217089"/>
    </source>
</evidence>
<reference evidence="5 6" key="1">
    <citation type="submission" date="2022-12" db="EMBL/GenBank/DDBJ databases">
        <title>Chromosome-level genome of Tegillarca granosa.</title>
        <authorList>
            <person name="Kim J."/>
        </authorList>
    </citation>
    <scope>NUCLEOTIDE SEQUENCE [LARGE SCALE GENOMIC DNA]</scope>
    <source>
        <strain evidence="5">Teg-2019</strain>
        <tissue evidence="5">Adductor muscle</tissue>
    </source>
</reference>
<gene>
    <name evidence="5" type="ORF">KUTeg_019788</name>
</gene>